<keyword evidence="7 8" id="KW-0472">Membrane</keyword>
<organism evidence="9 10">
    <name type="scientific">Priestia endophytica</name>
    <dbReference type="NCBI Taxonomy" id="135735"/>
    <lineage>
        <taxon>Bacteria</taxon>
        <taxon>Bacillati</taxon>
        <taxon>Bacillota</taxon>
        <taxon>Bacilli</taxon>
        <taxon>Bacillales</taxon>
        <taxon>Bacillaceae</taxon>
        <taxon>Priestia</taxon>
    </lineage>
</organism>
<feature type="transmembrane region" description="Helical" evidence="8">
    <location>
        <begin position="328"/>
        <end position="357"/>
    </location>
</feature>
<comment type="subcellular location">
    <subcellularLocation>
        <location evidence="1">Cell membrane</location>
        <topology evidence="1">Multi-pass membrane protein</topology>
    </subcellularLocation>
</comment>
<accession>A0AAX1QFH3</accession>
<keyword evidence="4" id="KW-1003">Cell membrane</keyword>
<sequence length="377" mass="42139">MFKKSKVEREGEKGFMRKSKALQSGVLILLFLTILFMLSKVSFIITPIISMITNILAPLIIAGVLYYLLRPIVFLLTLLKIPRILAILLVFSAFITGVTSVGTYLYPIVSHQLAQFVNFLPNVARDITDNIQDLQTLPWSDELRARLANNDLEKRATEMLGEVATTLGNSTIQIIDFLRNTIIVIITVPFVLFYMLKDGHKLPKTFSRFIPSAKYREVTYDVLKQASSTLSAYVQGQVIVSLFVGICVYILYLLLGLDYALILALIALFTNLIPFVGPFIGTVPGVIVGFIQEPRLALYVIIGIVIIQQIESNLISPQVMGKKLDVHPVTVILLLLASGSFFGFVGLLLALPTYCVLKVVVMKVYELLFPYYNVHEE</sequence>
<proteinExistence type="inferred from homology"/>
<evidence type="ECO:0000256" key="8">
    <source>
        <dbReference type="SAM" id="Phobius"/>
    </source>
</evidence>
<feature type="transmembrane region" description="Helical" evidence="8">
    <location>
        <begin position="81"/>
        <end position="106"/>
    </location>
</feature>
<evidence type="ECO:0000256" key="6">
    <source>
        <dbReference type="ARBA" id="ARBA00022989"/>
    </source>
</evidence>
<feature type="transmembrane region" description="Helical" evidence="8">
    <location>
        <begin position="177"/>
        <end position="196"/>
    </location>
</feature>
<evidence type="ECO:0000256" key="5">
    <source>
        <dbReference type="ARBA" id="ARBA00022692"/>
    </source>
</evidence>
<feature type="transmembrane region" description="Helical" evidence="8">
    <location>
        <begin position="261"/>
        <end position="289"/>
    </location>
</feature>
<comment type="caution">
    <text evidence="9">The sequence shown here is derived from an EMBL/GenBank/DDBJ whole genome shotgun (WGS) entry which is preliminary data.</text>
</comment>
<evidence type="ECO:0000256" key="1">
    <source>
        <dbReference type="ARBA" id="ARBA00004651"/>
    </source>
</evidence>
<dbReference type="PANTHER" id="PTHR21716:SF53">
    <property type="entry name" value="PERMEASE PERM-RELATED"/>
    <property type="match status" value="1"/>
</dbReference>
<dbReference type="Proteomes" id="UP000250174">
    <property type="component" value="Unassembled WGS sequence"/>
</dbReference>
<dbReference type="PANTHER" id="PTHR21716">
    <property type="entry name" value="TRANSMEMBRANE PROTEIN"/>
    <property type="match status" value="1"/>
</dbReference>
<evidence type="ECO:0000256" key="2">
    <source>
        <dbReference type="ARBA" id="ARBA00009773"/>
    </source>
</evidence>
<feature type="transmembrane region" description="Helical" evidence="8">
    <location>
        <begin position="232"/>
        <end position="255"/>
    </location>
</feature>
<keyword evidence="5 8" id="KW-0812">Transmembrane</keyword>
<feature type="transmembrane region" description="Helical" evidence="8">
    <location>
        <begin position="296"/>
        <end position="316"/>
    </location>
</feature>
<evidence type="ECO:0008006" key="11">
    <source>
        <dbReference type="Google" id="ProtNLM"/>
    </source>
</evidence>
<keyword evidence="6 8" id="KW-1133">Transmembrane helix</keyword>
<dbReference type="EMBL" id="LVYK01000001">
    <property type="protein sequence ID" value="RAS82165.1"/>
    <property type="molecule type" value="Genomic_DNA"/>
</dbReference>
<feature type="transmembrane region" description="Helical" evidence="8">
    <location>
        <begin position="44"/>
        <end position="69"/>
    </location>
</feature>
<gene>
    <name evidence="9" type="ORF">A3864_01260</name>
</gene>
<dbReference type="AlphaFoldDB" id="A0AAX1QFH3"/>
<keyword evidence="3" id="KW-0813">Transport</keyword>
<evidence type="ECO:0000256" key="7">
    <source>
        <dbReference type="ARBA" id="ARBA00023136"/>
    </source>
</evidence>
<dbReference type="GO" id="GO:0005886">
    <property type="term" value="C:plasma membrane"/>
    <property type="evidence" value="ECO:0007669"/>
    <property type="project" value="UniProtKB-SubCell"/>
</dbReference>
<protein>
    <recommendedName>
        <fullName evidence="11">AI-2E family transporter</fullName>
    </recommendedName>
</protein>
<evidence type="ECO:0000256" key="4">
    <source>
        <dbReference type="ARBA" id="ARBA00022475"/>
    </source>
</evidence>
<evidence type="ECO:0000256" key="3">
    <source>
        <dbReference type="ARBA" id="ARBA00022448"/>
    </source>
</evidence>
<name>A0AAX1QFH3_9BACI</name>
<dbReference type="GO" id="GO:0055085">
    <property type="term" value="P:transmembrane transport"/>
    <property type="evidence" value="ECO:0007669"/>
    <property type="project" value="TreeGrafter"/>
</dbReference>
<comment type="similarity">
    <text evidence="2">Belongs to the autoinducer-2 exporter (AI-2E) (TC 2.A.86) family.</text>
</comment>
<feature type="transmembrane region" description="Helical" evidence="8">
    <location>
        <begin position="21"/>
        <end position="38"/>
    </location>
</feature>
<evidence type="ECO:0000313" key="9">
    <source>
        <dbReference type="EMBL" id="RAS82165.1"/>
    </source>
</evidence>
<dbReference type="Pfam" id="PF01594">
    <property type="entry name" value="AI-2E_transport"/>
    <property type="match status" value="1"/>
</dbReference>
<dbReference type="InterPro" id="IPR002549">
    <property type="entry name" value="AI-2E-like"/>
</dbReference>
<reference evidence="9 10" key="1">
    <citation type="submission" date="2016-03" db="EMBL/GenBank/DDBJ databases">
        <title>Comparison of Bacillus endophyticus and B. anthracis characteristics using whole genome sequence analysis and microbiological techniques.</title>
        <authorList>
            <person name="Lekota K.E."/>
            <person name="Mafofo J."/>
            <person name="Rees J."/>
            <person name="Muchadeyi F.C."/>
            <person name="Madoroba E."/>
            <person name="Van Heerden H."/>
        </authorList>
    </citation>
    <scope>NUCLEOTIDE SEQUENCE [LARGE SCALE GENOMIC DNA]</scope>
    <source>
        <strain evidence="9 10">3631_10C</strain>
    </source>
</reference>
<evidence type="ECO:0000313" key="10">
    <source>
        <dbReference type="Proteomes" id="UP000250174"/>
    </source>
</evidence>